<evidence type="ECO:0000256" key="8">
    <source>
        <dbReference type="SAM" id="Phobius"/>
    </source>
</evidence>
<dbReference type="GO" id="GO:0006310">
    <property type="term" value="P:DNA recombination"/>
    <property type="evidence" value="ECO:0007669"/>
    <property type="project" value="UniProtKB-KW"/>
</dbReference>
<comment type="caution">
    <text evidence="9">The sequence shown here is derived from an EMBL/GenBank/DDBJ whole genome shotgun (WGS) entry which is preliminary data.</text>
</comment>
<evidence type="ECO:0000313" key="10">
    <source>
        <dbReference type="Proteomes" id="UP000325122"/>
    </source>
</evidence>
<evidence type="ECO:0000256" key="6">
    <source>
        <dbReference type="SAM" id="Coils"/>
    </source>
</evidence>
<comment type="similarity">
    <text evidence="2">Belongs to the RmuC family.</text>
</comment>
<dbReference type="AlphaFoldDB" id="A0A5M6ZBZ4"/>
<dbReference type="Proteomes" id="UP000325122">
    <property type="component" value="Unassembled WGS sequence"/>
</dbReference>
<dbReference type="PANTHER" id="PTHR30563:SF0">
    <property type="entry name" value="DNA RECOMBINATION PROTEIN RMUC"/>
    <property type="match status" value="1"/>
</dbReference>
<keyword evidence="4 6" id="KW-0175">Coiled coil</keyword>
<evidence type="ECO:0000256" key="7">
    <source>
        <dbReference type="SAM" id="MobiDB-lite"/>
    </source>
</evidence>
<reference evidence="9 10" key="1">
    <citation type="submission" date="2019-09" db="EMBL/GenBank/DDBJ databases">
        <authorList>
            <person name="Kevbrin V."/>
            <person name="Grouzdev D.S."/>
        </authorList>
    </citation>
    <scope>NUCLEOTIDE SEQUENCE [LARGE SCALE GENOMIC DNA]</scope>
    <source>
        <strain evidence="9 10">G-192</strain>
    </source>
</reference>
<evidence type="ECO:0000256" key="3">
    <source>
        <dbReference type="ARBA" id="ARBA00021840"/>
    </source>
</evidence>
<dbReference type="InterPro" id="IPR003798">
    <property type="entry name" value="DNA_recombination_RmuC"/>
</dbReference>
<organism evidence="9 10">
    <name type="scientific">Alkalicaulis satelles</name>
    <dbReference type="NCBI Taxonomy" id="2609175"/>
    <lineage>
        <taxon>Bacteria</taxon>
        <taxon>Pseudomonadati</taxon>
        <taxon>Pseudomonadota</taxon>
        <taxon>Alphaproteobacteria</taxon>
        <taxon>Maricaulales</taxon>
        <taxon>Maricaulaceae</taxon>
        <taxon>Alkalicaulis</taxon>
    </lineage>
</organism>
<dbReference type="Pfam" id="PF02646">
    <property type="entry name" value="RmuC"/>
    <property type="match status" value="1"/>
</dbReference>
<sequence length="488" mass="54206">MRALLAASARLSRFADRPSRLVRIRARRDKQAPDDQPPEDAMPDFSIETWLYLAGVATILLVLAYLALRKPAPAPLPEPDTARIDELRAERDDWRRQAEARSDELAEARAAIARLDAEMKAARDHHAEKLAELEKARQSLSEAFEATAAKVLKASGEELQTRSTQNLNDMLKPLREQLGEFRKQVTEDAEKRHGQQTQLQQLVQILHNDTKAMSSEASKLANALRSQSKVQGDWGEMVLANILEKAGLREGQEFETQASETGADGQRLRPDVVVALPNNQKLVIDSKVSLTAFERCVNAETEDERATALKAHIASVRTHIRSLAEKDYAGLYEGVDFTLMFIPLEGAASLALQNDPNLAGDAFERDIMIATPTTLMMAMRTVHNLWTIDRRNQNALEIANRAGLLYDKFEGFLSDLDKVGDQIGRARTSWEDARKKLVDGRGNLVSQAETLRQLGAKTRKRLGGAWLDEAGVEDAPPADEPPALEDGR</sequence>
<dbReference type="EMBL" id="VWOJ01000003">
    <property type="protein sequence ID" value="KAA5802246.1"/>
    <property type="molecule type" value="Genomic_DNA"/>
</dbReference>
<evidence type="ECO:0000256" key="5">
    <source>
        <dbReference type="ARBA" id="ARBA00023172"/>
    </source>
</evidence>
<comment type="function">
    <text evidence="1">Involved in DNA recombination.</text>
</comment>
<keyword evidence="8" id="KW-1133">Transmembrane helix</keyword>
<gene>
    <name evidence="9" type="primary">rmuC</name>
    <name evidence="9" type="ORF">F1654_10445</name>
</gene>
<proteinExistence type="inferred from homology"/>
<dbReference type="PANTHER" id="PTHR30563">
    <property type="entry name" value="DNA RECOMBINATION PROTEIN RMUC"/>
    <property type="match status" value="1"/>
</dbReference>
<keyword evidence="8" id="KW-0472">Membrane</keyword>
<name>A0A5M6ZBZ4_9PROT</name>
<evidence type="ECO:0000256" key="2">
    <source>
        <dbReference type="ARBA" id="ARBA00009840"/>
    </source>
</evidence>
<keyword evidence="5" id="KW-0233">DNA recombination</keyword>
<evidence type="ECO:0000313" key="9">
    <source>
        <dbReference type="EMBL" id="KAA5802246.1"/>
    </source>
</evidence>
<feature type="region of interest" description="Disordered" evidence="7">
    <location>
        <begin position="466"/>
        <end position="488"/>
    </location>
</feature>
<keyword evidence="10" id="KW-1185">Reference proteome</keyword>
<protein>
    <recommendedName>
        <fullName evidence="3">DNA recombination protein RmuC homolog</fullName>
    </recommendedName>
</protein>
<accession>A0A5M6ZBZ4</accession>
<feature type="transmembrane region" description="Helical" evidence="8">
    <location>
        <begin position="50"/>
        <end position="68"/>
    </location>
</feature>
<feature type="coiled-coil region" evidence="6">
    <location>
        <begin position="84"/>
        <end position="150"/>
    </location>
</feature>
<evidence type="ECO:0000256" key="1">
    <source>
        <dbReference type="ARBA" id="ARBA00003416"/>
    </source>
</evidence>
<evidence type="ECO:0000256" key="4">
    <source>
        <dbReference type="ARBA" id="ARBA00023054"/>
    </source>
</evidence>
<keyword evidence="8" id="KW-0812">Transmembrane</keyword>